<evidence type="ECO:0000313" key="2">
    <source>
        <dbReference type="EMBL" id="KAF0309787.1"/>
    </source>
</evidence>
<keyword evidence="3" id="KW-1185">Reference proteome</keyword>
<dbReference type="Gene3D" id="2.60.120.10">
    <property type="entry name" value="Jelly Rolls"/>
    <property type="match status" value="1"/>
</dbReference>
<dbReference type="Gene3D" id="1.10.8.1240">
    <property type="match status" value="1"/>
</dbReference>
<dbReference type="EMBL" id="VIIS01000375">
    <property type="protein sequence ID" value="KAF0309787.1"/>
    <property type="molecule type" value="Genomic_DNA"/>
</dbReference>
<dbReference type="InterPro" id="IPR036390">
    <property type="entry name" value="WH_DNA-bd_sf"/>
</dbReference>
<name>A0A6A4WR70_AMPAM</name>
<dbReference type="PANTHER" id="PTHR23011:SF28">
    <property type="entry name" value="CYCLIC NUCLEOTIDE-BINDING DOMAIN CONTAINING PROTEIN"/>
    <property type="match status" value="1"/>
</dbReference>
<evidence type="ECO:0000313" key="3">
    <source>
        <dbReference type="Proteomes" id="UP000440578"/>
    </source>
</evidence>
<dbReference type="SUPFAM" id="SSF51206">
    <property type="entry name" value="cAMP-binding domain-like"/>
    <property type="match status" value="1"/>
</dbReference>
<reference evidence="2 3" key="1">
    <citation type="submission" date="2019-07" db="EMBL/GenBank/DDBJ databases">
        <title>Draft genome assembly of a fouling barnacle, Amphibalanus amphitrite (Darwin, 1854): The first reference genome for Thecostraca.</title>
        <authorList>
            <person name="Kim W."/>
        </authorList>
    </citation>
    <scope>NUCLEOTIDE SEQUENCE [LARGE SCALE GENOMIC DNA]</scope>
    <source>
        <strain evidence="2">SNU_AA5</strain>
        <tissue evidence="2">Soma without cirri and trophi</tissue>
    </source>
</reference>
<dbReference type="PRINTS" id="PR00103">
    <property type="entry name" value="CAMPKINASE"/>
</dbReference>
<dbReference type="InterPro" id="IPR000595">
    <property type="entry name" value="cNMP-bd_dom"/>
</dbReference>
<dbReference type="SMART" id="SM00100">
    <property type="entry name" value="cNMP"/>
    <property type="match status" value="1"/>
</dbReference>
<evidence type="ECO:0000259" key="1">
    <source>
        <dbReference type="PROSITE" id="PS50042"/>
    </source>
</evidence>
<feature type="domain" description="Cyclic nucleotide-binding" evidence="1">
    <location>
        <begin position="96"/>
        <end position="197"/>
    </location>
</feature>
<sequence>MSKMARQEENRTMTREHPFRDKYLFYRFRDDVDVMGSMNPTSSERRQAEARLPSALATLQRRAPDALIRLILRKPSNQRTAEDLEMVYEELMHIRALSHLTNSVKRELAGVIVFESHLKAGTVLFHQGDEGQSWYIILRGSVNVVIHGKGTVTTLSDGDDFGNLALINDAPRAATIVCREDSCFFLRVDKEDFNRILRDVEANTVRLKEHGKDVLVLEKLAEPGTTAQFK</sequence>
<comment type="caution">
    <text evidence="2">The sequence shown here is derived from an EMBL/GenBank/DDBJ whole genome shotgun (WGS) entry which is preliminary data.</text>
</comment>
<proteinExistence type="predicted"/>
<dbReference type="CDD" id="cd00038">
    <property type="entry name" value="CAP_ED"/>
    <property type="match status" value="1"/>
</dbReference>
<accession>A0A6A4WR70</accession>
<gene>
    <name evidence="2" type="primary">RAPGEF4_0</name>
    <name evidence="2" type="ORF">FJT64_019120</name>
</gene>
<dbReference type="AlphaFoldDB" id="A0A6A4WR70"/>
<dbReference type="InterPro" id="IPR018490">
    <property type="entry name" value="cNMP-bd_dom_sf"/>
</dbReference>
<dbReference type="PROSITE" id="PS50042">
    <property type="entry name" value="CNMP_BINDING_3"/>
    <property type="match status" value="1"/>
</dbReference>
<dbReference type="Pfam" id="PF00027">
    <property type="entry name" value="cNMP_binding"/>
    <property type="match status" value="1"/>
</dbReference>
<dbReference type="PANTHER" id="PTHR23011">
    <property type="entry name" value="CYCLIC NUCLEOTIDE-BINDING DOMAIN CONTAINING PROTEIN"/>
    <property type="match status" value="1"/>
</dbReference>
<dbReference type="InterPro" id="IPR014710">
    <property type="entry name" value="RmlC-like_jellyroll"/>
</dbReference>
<dbReference type="SUPFAM" id="SSF46785">
    <property type="entry name" value="Winged helix' DNA-binding domain"/>
    <property type="match status" value="1"/>
</dbReference>
<dbReference type="Proteomes" id="UP000440578">
    <property type="component" value="Unassembled WGS sequence"/>
</dbReference>
<protein>
    <submittedName>
        <fullName evidence="2">Rap guanine nucleotide exchange factor 4</fullName>
    </submittedName>
</protein>
<dbReference type="OrthoDB" id="21144at2759"/>
<organism evidence="2 3">
    <name type="scientific">Amphibalanus amphitrite</name>
    <name type="common">Striped barnacle</name>
    <name type="synonym">Balanus amphitrite</name>
    <dbReference type="NCBI Taxonomy" id="1232801"/>
    <lineage>
        <taxon>Eukaryota</taxon>
        <taxon>Metazoa</taxon>
        <taxon>Ecdysozoa</taxon>
        <taxon>Arthropoda</taxon>
        <taxon>Crustacea</taxon>
        <taxon>Multicrustacea</taxon>
        <taxon>Cirripedia</taxon>
        <taxon>Thoracica</taxon>
        <taxon>Thoracicalcarea</taxon>
        <taxon>Balanomorpha</taxon>
        <taxon>Balanoidea</taxon>
        <taxon>Balanidae</taxon>
        <taxon>Amphibalaninae</taxon>
        <taxon>Amphibalanus</taxon>
    </lineage>
</organism>